<feature type="domain" description="ENPP1-3/EXOG-like endonuclease/phosphodiesterase" evidence="3">
    <location>
        <begin position="22"/>
        <end position="212"/>
    </location>
</feature>
<dbReference type="InterPro" id="IPR040255">
    <property type="entry name" value="Non-specific_endonuclease"/>
</dbReference>
<name>A0A4E0QVT4_9GAMM</name>
<organism evidence="5 6">
    <name type="scientific">Candidatus Thiomargarita nelsonii</name>
    <dbReference type="NCBI Taxonomy" id="1003181"/>
    <lineage>
        <taxon>Bacteria</taxon>
        <taxon>Pseudomonadati</taxon>
        <taxon>Pseudomonadota</taxon>
        <taxon>Gammaproteobacteria</taxon>
        <taxon>Thiotrichales</taxon>
        <taxon>Thiotrichaceae</taxon>
        <taxon>Thiomargarita</taxon>
    </lineage>
</organism>
<dbReference type="AlphaFoldDB" id="A0A4E0QVT4"/>
<protein>
    <recommendedName>
        <fullName evidence="7">Endonuclease</fullName>
    </recommendedName>
</protein>
<dbReference type="InterPro" id="IPR044929">
    <property type="entry name" value="DNA/RNA_non-sp_Endonuclease_sf"/>
</dbReference>
<feature type="active site" description="Proton acceptor" evidence="1">
    <location>
        <position position="84"/>
    </location>
</feature>
<keyword evidence="6" id="KW-1185">Reference proteome</keyword>
<dbReference type="Proteomes" id="UP000030428">
    <property type="component" value="Unassembled WGS sequence"/>
</dbReference>
<dbReference type="Pfam" id="PF01223">
    <property type="entry name" value="Endonuclease_NS"/>
    <property type="match status" value="1"/>
</dbReference>
<evidence type="ECO:0000256" key="2">
    <source>
        <dbReference type="PIRSR" id="PIRSR640255-2"/>
    </source>
</evidence>
<dbReference type="SMART" id="SM00477">
    <property type="entry name" value="NUC"/>
    <property type="match status" value="1"/>
</dbReference>
<dbReference type="InterPro" id="IPR001604">
    <property type="entry name" value="Endo_G_ENPP1-like_dom"/>
</dbReference>
<evidence type="ECO:0000313" key="5">
    <source>
        <dbReference type="EMBL" id="TGO03480.1"/>
    </source>
</evidence>
<dbReference type="GO" id="GO:0046872">
    <property type="term" value="F:metal ion binding"/>
    <property type="evidence" value="ECO:0007669"/>
    <property type="project" value="UniProtKB-KW"/>
</dbReference>
<dbReference type="InterPro" id="IPR044925">
    <property type="entry name" value="His-Me_finger_sf"/>
</dbReference>
<sequence>MFTFRNHKKLGAPCATDLVLDRDGYSLGYSFERKCALWASYVISKGSIGIDVDRSNDFDPDPDIPEEYRVQPDDFRNTGYDKGHQAPSAAIDFSRKSNDQTFLMSNIVLQNPKLNRQAWGRLEGMIRSWTHNKGKLLVITGPIYGDSPELVNDIPVPERFYKIVYSFKHERAIGFIFPNEPVKGSQIWEHAMSVEEVENETGYQFFDQLGDSGIKAELDVSWWKNK</sequence>
<evidence type="ECO:0008006" key="7">
    <source>
        <dbReference type="Google" id="ProtNLM"/>
    </source>
</evidence>
<feature type="domain" description="DNA/RNA non-specific endonuclease/pyrophosphatase/phosphodiesterase" evidence="4">
    <location>
        <begin position="21"/>
        <end position="212"/>
    </location>
</feature>
<dbReference type="CDD" id="cd00091">
    <property type="entry name" value="NUC"/>
    <property type="match status" value="1"/>
</dbReference>
<feature type="binding site" evidence="2">
    <location>
        <position position="115"/>
    </location>
    <ligand>
        <name>Mg(2+)</name>
        <dbReference type="ChEBI" id="CHEBI:18420"/>
        <note>catalytic</note>
    </ligand>
</feature>
<dbReference type="Gene3D" id="3.40.570.10">
    <property type="entry name" value="Extracellular Endonuclease, subunit A"/>
    <property type="match status" value="1"/>
</dbReference>
<dbReference type="SUPFAM" id="SSF54060">
    <property type="entry name" value="His-Me finger endonucleases"/>
    <property type="match status" value="1"/>
</dbReference>
<reference evidence="5 6" key="1">
    <citation type="journal article" date="2016" name="Front. Microbiol.">
        <title>Single-Cell (Meta-)Genomics of a Dimorphic Candidatus Thiomargarita nelsonii Reveals Genomic Plasticity.</title>
        <authorList>
            <person name="Flood B.E."/>
            <person name="Fliss P."/>
            <person name="Jones D.S."/>
            <person name="Dick G.J."/>
            <person name="Jain S."/>
            <person name="Kaster A.K."/>
            <person name="Winkel M."/>
            <person name="Mussmann M."/>
            <person name="Bailey J."/>
        </authorList>
    </citation>
    <scope>NUCLEOTIDE SEQUENCE [LARGE SCALE GENOMIC DNA]</scope>
    <source>
        <strain evidence="5">Hydrate Ridge</strain>
    </source>
</reference>
<dbReference type="PANTHER" id="PTHR13966:SF5">
    <property type="entry name" value="ENDONUCLEASE G, MITOCHONDRIAL"/>
    <property type="match status" value="1"/>
</dbReference>
<dbReference type="GO" id="GO:0016787">
    <property type="term" value="F:hydrolase activity"/>
    <property type="evidence" value="ECO:0007669"/>
    <property type="project" value="InterPro"/>
</dbReference>
<dbReference type="EMBL" id="JSZA02000016">
    <property type="protein sequence ID" value="TGO03480.1"/>
    <property type="molecule type" value="Genomic_DNA"/>
</dbReference>
<dbReference type="GO" id="GO:0003676">
    <property type="term" value="F:nucleic acid binding"/>
    <property type="evidence" value="ECO:0007669"/>
    <property type="project" value="InterPro"/>
</dbReference>
<accession>A0A4E0QVT4</accession>
<comment type="caution">
    <text evidence="5">The sequence shown here is derived from an EMBL/GenBank/DDBJ whole genome shotgun (WGS) entry which is preliminary data.</text>
</comment>
<gene>
    <name evidence="5" type="ORF">PN36_05840</name>
</gene>
<dbReference type="GO" id="GO:0004519">
    <property type="term" value="F:endonuclease activity"/>
    <property type="evidence" value="ECO:0007669"/>
    <property type="project" value="TreeGrafter"/>
</dbReference>
<dbReference type="PANTHER" id="PTHR13966">
    <property type="entry name" value="ENDONUCLEASE RELATED"/>
    <property type="match status" value="1"/>
</dbReference>
<evidence type="ECO:0000313" key="6">
    <source>
        <dbReference type="Proteomes" id="UP000030428"/>
    </source>
</evidence>
<evidence type="ECO:0000259" key="4">
    <source>
        <dbReference type="SMART" id="SM00892"/>
    </source>
</evidence>
<evidence type="ECO:0000259" key="3">
    <source>
        <dbReference type="SMART" id="SM00477"/>
    </source>
</evidence>
<dbReference type="SMART" id="SM00892">
    <property type="entry name" value="Endonuclease_NS"/>
    <property type="match status" value="1"/>
</dbReference>
<evidence type="ECO:0000256" key="1">
    <source>
        <dbReference type="PIRSR" id="PIRSR640255-1"/>
    </source>
</evidence>
<keyword evidence="2" id="KW-0479">Metal-binding</keyword>
<proteinExistence type="predicted"/>
<dbReference type="InterPro" id="IPR020821">
    <property type="entry name" value="ENPP1-3/EXOG-like_nuc-like"/>
</dbReference>